<dbReference type="InterPro" id="IPR050549">
    <property type="entry name" value="MFS_Trehalose_Transporter"/>
</dbReference>
<evidence type="ECO:0000256" key="1">
    <source>
        <dbReference type="ARBA" id="ARBA00004141"/>
    </source>
</evidence>
<sequence>MAFIYCGISAVSFCALFFVPETPHWLVTFRDDPSGAAKSLKWTYPEQGIFETQYELFMESHQTSKDPNSKKQLQQTRFSSNSRINKLRNYMATYKDPIIYKPLIILFLLFIFQQLSGAYVIIFYAVDLFRKIGGEFQKSIDAFRALVLLGSFRFVMSIISTVLAKKIGRRTLLMTSGIGMSVTSLIAGLYMYLTIERGQLAKLHIKDQQEDNVALICVLGYVCFSAIGFLIIPWTLIGELLPVKVRGVLGGFLVAMAYVFMFGLVKVFPYLLQSLKVQVIFFGMSVLNFLAVCFIFFFIPETFGKTFAEIEKYFKTT</sequence>
<evidence type="ECO:0000256" key="2">
    <source>
        <dbReference type="ARBA" id="ARBA00022692"/>
    </source>
</evidence>
<organism evidence="7 8">
    <name type="scientific">Oryctes borbonicus</name>
    <dbReference type="NCBI Taxonomy" id="1629725"/>
    <lineage>
        <taxon>Eukaryota</taxon>
        <taxon>Metazoa</taxon>
        <taxon>Ecdysozoa</taxon>
        <taxon>Arthropoda</taxon>
        <taxon>Hexapoda</taxon>
        <taxon>Insecta</taxon>
        <taxon>Pterygota</taxon>
        <taxon>Neoptera</taxon>
        <taxon>Endopterygota</taxon>
        <taxon>Coleoptera</taxon>
        <taxon>Polyphaga</taxon>
        <taxon>Scarabaeiformia</taxon>
        <taxon>Scarabaeidae</taxon>
        <taxon>Dynastinae</taxon>
        <taxon>Oryctes</taxon>
    </lineage>
</organism>
<keyword evidence="2 5" id="KW-0812">Transmembrane</keyword>
<dbReference type="InterPro" id="IPR036259">
    <property type="entry name" value="MFS_trans_sf"/>
</dbReference>
<evidence type="ECO:0000256" key="3">
    <source>
        <dbReference type="ARBA" id="ARBA00022989"/>
    </source>
</evidence>
<protein>
    <submittedName>
        <fullName evidence="7">Membrane transporter</fullName>
    </submittedName>
</protein>
<keyword evidence="8" id="KW-1185">Reference proteome</keyword>
<keyword evidence="4 5" id="KW-0472">Membrane</keyword>
<evidence type="ECO:0000313" key="7">
    <source>
        <dbReference type="EMBL" id="KRT85287.1"/>
    </source>
</evidence>
<dbReference type="SUPFAM" id="SSF103473">
    <property type="entry name" value="MFS general substrate transporter"/>
    <property type="match status" value="1"/>
</dbReference>
<dbReference type="Gene3D" id="1.20.1250.20">
    <property type="entry name" value="MFS general substrate transporter like domains"/>
    <property type="match status" value="1"/>
</dbReference>
<feature type="transmembrane region" description="Helical" evidence="5">
    <location>
        <begin position="213"/>
        <end position="236"/>
    </location>
</feature>
<dbReference type="OrthoDB" id="6612291at2759"/>
<comment type="caution">
    <text evidence="7">The sequence shown here is derived from an EMBL/GenBank/DDBJ whole genome shotgun (WGS) entry which is preliminary data.</text>
</comment>
<dbReference type="GO" id="GO:0016020">
    <property type="term" value="C:membrane"/>
    <property type="evidence" value="ECO:0007669"/>
    <property type="project" value="UniProtKB-SubCell"/>
</dbReference>
<evidence type="ECO:0000259" key="6">
    <source>
        <dbReference type="PROSITE" id="PS50850"/>
    </source>
</evidence>
<dbReference type="Pfam" id="PF00083">
    <property type="entry name" value="Sugar_tr"/>
    <property type="match status" value="1"/>
</dbReference>
<dbReference type="PROSITE" id="PS50850">
    <property type="entry name" value="MFS"/>
    <property type="match status" value="1"/>
</dbReference>
<reference evidence="7 8" key="1">
    <citation type="submission" date="2015-09" db="EMBL/GenBank/DDBJ databases">
        <title>Draft genome of the scarab beetle Oryctes borbonicus.</title>
        <authorList>
            <person name="Meyer J.M."/>
            <person name="Markov G.V."/>
            <person name="Baskaran P."/>
            <person name="Herrmann M."/>
            <person name="Sommer R.J."/>
            <person name="Roedelsperger C."/>
        </authorList>
    </citation>
    <scope>NUCLEOTIDE SEQUENCE [LARGE SCALE GENOMIC DNA]</scope>
    <source>
        <strain evidence="7">OB123</strain>
        <tissue evidence="7">Whole animal</tissue>
    </source>
</reference>
<gene>
    <name evidence="7" type="ORF">AMK59_1912</name>
</gene>
<dbReference type="PANTHER" id="PTHR48021:SF32">
    <property type="entry name" value="FACILITATED TREHALOSE TRANSPORTER TRET1-2 HOMOLOG-LIKE PROTEIN"/>
    <property type="match status" value="1"/>
</dbReference>
<dbReference type="Proteomes" id="UP000051574">
    <property type="component" value="Unassembled WGS sequence"/>
</dbReference>
<keyword evidence="3 5" id="KW-1133">Transmembrane helix</keyword>
<evidence type="ECO:0000256" key="5">
    <source>
        <dbReference type="SAM" id="Phobius"/>
    </source>
</evidence>
<feature type="transmembrane region" description="Helical" evidence="5">
    <location>
        <begin position="103"/>
        <end position="125"/>
    </location>
</feature>
<feature type="transmembrane region" description="Helical" evidence="5">
    <location>
        <begin position="171"/>
        <end position="193"/>
    </location>
</feature>
<dbReference type="GO" id="GO:0022857">
    <property type="term" value="F:transmembrane transporter activity"/>
    <property type="evidence" value="ECO:0007669"/>
    <property type="project" value="InterPro"/>
</dbReference>
<evidence type="ECO:0000256" key="4">
    <source>
        <dbReference type="ARBA" id="ARBA00023136"/>
    </source>
</evidence>
<name>A0A0T6BEE9_9SCAR</name>
<feature type="transmembrane region" description="Helical" evidence="5">
    <location>
        <begin position="145"/>
        <end position="164"/>
    </location>
</feature>
<evidence type="ECO:0000313" key="8">
    <source>
        <dbReference type="Proteomes" id="UP000051574"/>
    </source>
</evidence>
<feature type="domain" description="Major facilitator superfamily (MFS) profile" evidence="6">
    <location>
        <begin position="1"/>
        <end position="303"/>
    </location>
</feature>
<dbReference type="InterPro" id="IPR020846">
    <property type="entry name" value="MFS_dom"/>
</dbReference>
<comment type="subcellular location">
    <subcellularLocation>
        <location evidence="1">Membrane</location>
        <topology evidence="1">Multi-pass membrane protein</topology>
    </subcellularLocation>
</comment>
<proteinExistence type="predicted"/>
<accession>A0A0T6BEE9</accession>
<dbReference type="InterPro" id="IPR005828">
    <property type="entry name" value="MFS_sugar_transport-like"/>
</dbReference>
<feature type="transmembrane region" description="Helical" evidence="5">
    <location>
        <begin position="277"/>
        <end position="299"/>
    </location>
</feature>
<dbReference type="AlphaFoldDB" id="A0A0T6BEE9"/>
<dbReference type="PANTHER" id="PTHR48021">
    <property type="match status" value="1"/>
</dbReference>
<dbReference type="EMBL" id="LJIG01001653">
    <property type="protein sequence ID" value="KRT85287.1"/>
    <property type="molecule type" value="Genomic_DNA"/>
</dbReference>
<feature type="transmembrane region" description="Helical" evidence="5">
    <location>
        <begin position="248"/>
        <end position="271"/>
    </location>
</feature>